<sequence length="431" mass="48444">MRIIIKHAWLNLKRNTGNDLLIGLLFFFFLMGFFFLLQVYTATDYSLAELKKQTDTIVKIEPDYQADKHAANLKEADYQALKQLPYVKKSHLSGYAAVVIDNLDPANFLETQGTITYSDSTIVSSADDARTGLTVLDDVSLDKFFGEGAGDELEGTLPLEQGTCLVTKEFAEAYHLKLEDVLTIGDKKLKIVGIVDSAEESQQEIFGGLFVNLATFEYLDEAAEESFLTLTLQLNQSKHVADLRQDLKQMSAFNNYQLQSGQLFIQGFETFSNRNEFWLNGTLVGGLVTLFLMGAGYWPLFKQRRSDTYALRLMGIRPKYLVSSNLLEVSLIAMISWFLAIAAASFFSGAVVQKWMDRLAQASGEHFPLLDLKQAVINKAQLHQLVLASSEAKLMLGVYLASFLLLITILTNRLLYVFGHYSFRLGRYSKK</sequence>
<keyword evidence="1" id="KW-0812">Transmembrane</keyword>
<dbReference type="PANTHER" id="PTHR30572:SF4">
    <property type="entry name" value="ABC TRANSPORTER PERMEASE YTRF"/>
    <property type="match status" value="1"/>
</dbReference>
<feature type="transmembrane region" description="Helical" evidence="1">
    <location>
        <begin position="320"/>
        <end position="347"/>
    </location>
</feature>
<feature type="transmembrane region" description="Helical" evidence="1">
    <location>
        <begin position="277"/>
        <end position="300"/>
    </location>
</feature>
<feature type="transmembrane region" description="Helical" evidence="1">
    <location>
        <begin position="20"/>
        <end position="40"/>
    </location>
</feature>
<dbReference type="PANTHER" id="PTHR30572">
    <property type="entry name" value="MEMBRANE COMPONENT OF TRANSPORTER-RELATED"/>
    <property type="match status" value="1"/>
</dbReference>
<keyword evidence="1" id="KW-0472">Membrane</keyword>
<organism evidence="3 4">
    <name type="scientific">Candidatus Enterococcus moelleringii</name>
    <dbReference type="NCBI Taxonomy" id="2815325"/>
    <lineage>
        <taxon>Bacteria</taxon>
        <taxon>Bacillati</taxon>
        <taxon>Bacillota</taxon>
        <taxon>Bacilli</taxon>
        <taxon>Lactobacillales</taxon>
        <taxon>Enterococcaceae</taxon>
        <taxon>Enterococcus</taxon>
    </lineage>
</organism>
<accession>A0ABS3L6B9</accession>
<dbReference type="InterPro" id="IPR025857">
    <property type="entry name" value="MacB_PCD"/>
</dbReference>
<name>A0ABS3L6B9_9ENTE</name>
<feature type="domain" description="MacB-like periplasmic core" evidence="2">
    <location>
        <begin position="41"/>
        <end position="249"/>
    </location>
</feature>
<evidence type="ECO:0000256" key="1">
    <source>
        <dbReference type="SAM" id="Phobius"/>
    </source>
</evidence>
<dbReference type="Pfam" id="PF12704">
    <property type="entry name" value="MacB_PCD"/>
    <property type="match status" value="1"/>
</dbReference>
<reference evidence="3 4" key="1">
    <citation type="submission" date="2021-03" db="EMBL/GenBank/DDBJ databases">
        <title>Enterococcal diversity collection.</title>
        <authorList>
            <person name="Gilmore M.S."/>
            <person name="Schwartzman J."/>
            <person name="Van Tyne D."/>
            <person name="Martin M."/>
            <person name="Earl A.M."/>
            <person name="Manson A.L."/>
            <person name="Straub T."/>
            <person name="Salamzade R."/>
            <person name="Saavedra J."/>
            <person name="Lebreton F."/>
            <person name="Prichula J."/>
            <person name="Schaufler K."/>
            <person name="Gaca A."/>
            <person name="Sgardioli B."/>
            <person name="Wagenaar J."/>
            <person name="Strong T."/>
        </authorList>
    </citation>
    <scope>NUCLEOTIDE SEQUENCE [LARGE SCALE GENOMIC DNA]</scope>
    <source>
        <strain evidence="3 4">669A</strain>
    </source>
</reference>
<dbReference type="Proteomes" id="UP000664601">
    <property type="component" value="Unassembled WGS sequence"/>
</dbReference>
<keyword evidence="4" id="KW-1185">Reference proteome</keyword>
<evidence type="ECO:0000313" key="4">
    <source>
        <dbReference type="Proteomes" id="UP000664601"/>
    </source>
</evidence>
<evidence type="ECO:0000259" key="2">
    <source>
        <dbReference type="Pfam" id="PF12704"/>
    </source>
</evidence>
<dbReference type="InterPro" id="IPR050250">
    <property type="entry name" value="Macrolide_Exporter_MacB"/>
</dbReference>
<protein>
    <submittedName>
        <fullName evidence="3">ABC transporter permease</fullName>
    </submittedName>
</protein>
<comment type="caution">
    <text evidence="3">The sequence shown here is derived from an EMBL/GenBank/DDBJ whole genome shotgun (WGS) entry which is preliminary data.</text>
</comment>
<evidence type="ECO:0000313" key="3">
    <source>
        <dbReference type="EMBL" id="MBO1305170.1"/>
    </source>
</evidence>
<keyword evidence="1" id="KW-1133">Transmembrane helix</keyword>
<dbReference type="EMBL" id="JAFREM010000004">
    <property type="protein sequence ID" value="MBO1305170.1"/>
    <property type="molecule type" value="Genomic_DNA"/>
</dbReference>
<feature type="transmembrane region" description="Helical" evidence="1">
    <location>
        <begin position="396"/>
        <end position="418"/>
    </location>
</feature>
<dbReference type="RefSeq" id="WP_207672103.1">
    <property type="nucleotide sequence ID" value="NZ_JAFREM010000004.1"/>
</dbReference>
<proteinExistence type="predicted"/>
<gene>
    <name evidence="3" type="ORF">JZO70_03285</name>
</gene>